<feature type="compositionally biased region" description="Low complexity" evidence="2">
    <location>
        <begin position="147"/>
        <end position="160"/>
    </location>
</feature>
<protein>
    <recommendedName>
        <fullName evidence="3">RING-type domain-containing protein</fullName>
    </recommendedName>
</protein>
<dbReference type="EMBL" id="CAJNNV010017144">
    <property type="protein sequence ID" value="CAE8604952.1"/>
    <property type="molecule type" value="Genomic_DNA"/>
</dbReference>
<evidence type="ECO:0000259" key="3">
    <source>
        <dbReference type="PROSITE" id="PS50089"/>
    </source>
</evidence>
<dbReference type="AlphaFoldDB" id="A0A813EUX7"/>
<dbReference type="Gene3D" id="3.30.40.10">
    <property type="entry name" value="Zinc/RING finger domain, C3HC4 (zinc finger)"/>
    <property type="match status" value="1"/>
</dbReference>
<feature type="domain" description="RING-type" evidence="3">
    <location>
        <begin position="1"/>
        <end position="55"/>
    </location>
</feature>
<dbReference type="GO" id="GO:0008270">
    <property type="term" value="F:zinc ion binding"/>
    <property type="evidence" value="ECO:0007669"/>
    <property type="project" value="UniProtKB-KW"/>
</dbReference>
<feature type="region of interest" description="Disordered" evidence="2">
    <location>
        <begin position="697"/>
        <end position="733"/>
    </location>
</feature>
<feature type="region of interest" description="Disordered" evidence="2">
    <location>
        <begin position="100"/>
        <end position="183"/>
    </location>
</feature>
<comment type="caution">
    <text evidence="4">The sequence shown here is derived from an EMBL/GenBank/DDBJ whole genome shotgun (WGS) entry which is preliminary data.</text>
</comment>
<gene>
    <name evidence="4" type="ORF">PGLA1383_LOCUS23092</name>
</gene>
<evidence type="ECO:0000256" key="1">
    <source>
        <dbReference type="PROSITE-ProRule" id="PRU00175"/>
    </source>
</evidence>
<proteinExistence type="predicted"/>
<dbReference type="Proteomes" id="UP000654075">
    <property type="component" value="Unassembled WGS sequence"/>
</dbReference>
<feature type="region of interest" description="Disordered" evidence="2">
    <location>
        <begin position="630"/>
        <end position="685"/>
    </location>
</feature>
<feature type="compositionally biased region" description="Pro residues" evidence="2">
    <location>
        <begin position="161"/>
        <end position="174"/>
    </location>
</feature>
<dbReference type="PROSITE" id="PS50089">
    <property type="entry name" value="ZF_RING_2"/>
    <property type="match status" value="1"/>
</dbReference>
<dbReference type="OMA" id="PTIRIRA"/>
<feature type="compositionally biased region" description="Polar residues" evidence="2">
    <location>
        <begin position="654"/>
        <end position="666"/>
    </location>
</feature>
<keyword evidence="1" id="KW-0863">Zinc-finger</keyword>
<dbReference type="InterPro" id="IPR001841">
    <property type="entry name" value="Znf_RING"/>
</dbReference>
<name>A0A813EUX7_POLGL</name>
<dbReference type="InterPro" id="IPR013083">
    <property type="entry name" value="Znf_RING/FYVE/PHD"/>
</dbReference>
<accession>A0A813EUX7</accession>
<reference evidence="4" key="1">
    <citation type="submission" date="2021-02" db="EMBL/GenBank/DDBJ databases">
        <authorList>
            <person name="Dougan E. K."/>
            <person name="Rhodes N."/>
            <person name="Thang M."/>
            <person name="Chan C."/>
        </authorList>
    </citation>
    <scope>NUCLEOTIDE SEQUENCE</scope>
</reference>
<keyword evidence="1" id="KW-0862">Zinc</keyword>
<dbReference type="SUPFAM" id="SSF57850">
    <property type="entry name" value="RING/U-box"/>
    <property type="match status" value="1"/>
</dbReference>
<evidence type="ECO:0000256" key="2">
    <source>
        <dbReference type="SAM" id="MobiDB-lite"/>
    </source>
</evidence>
<keyword evidence="1" id="KW-0479">Metal-binding</keyword>
<organism evidence="4 5">
    <name type="scientific">Polarella glacialis</name>
    <name type="common">Dinoflagellate</name>
    <dbReference type="NCBI Taxonomy" id="89957"/>
    <lineage>
        <taxon>Eukaryota</taxon>
        <taxon>Sar</taxon>
        <taxon>Alveolata</taxon>
        <taxon>Dinophyceae</taxon>
        <taxon>Suessiales</taxon>
        <taxon>Suessiaceae</taxon>
        <taxon>Polarella</taxon>
    </lineage>
</organism>
<evidence type="ECO:0000313" key="5">
    <source>
        <dbReference type="Proteomes" id="UP000654075"/>
    </source>
</evidence>
<sequence>VCSRKAGAGEAIVAVPCAHSFCPKCFEAFLRQRWAQLAAQELPSNEKEQIPCPVCGISLLRHDVHTLTGPELEMLASQTCVDYISFGTVSLPEALEALAAKEPGSRAPGRRDRDFHGPTRVGPPSTPSQTPNRDFGTPPRRGPAPGPRLGQAAAAMVSQYPPSPSQYPPSPPHSMPGMQDWSFVATSPEPTELQVLEAAFLHAPVSERFHDPTIGEGPWLGEALLPTQEAMEKLKEALAEEMTAASVASEKDRVPLEAEDIFFVTPQLEAAVVSHAPSGDVPQKKLHKHRSANVLPAFDAGDLEEEAPLANILCSVPGAMSAAVGTTAATLAGIVAEPTLADRCAALTSADSCAAPTLADRCAAPTLADRCASPAVADKCAAPTFADRVEPTTAASASASALAATTPAATAIGLVKSCPEFGTSEADSSNIDNHSQRAAFTSCAVLNCDSGGVSVMQSGSTTNVVGTSIHIPSWDPTLAASEALLESDSPARASSSRSSSSPATADRAVAVAAAATPAIVAAAAAATAGATAASAATAATVFTSASAPRYTQQLSFQPSLDTFRTESAASLRAYVPSLLPSRPVSRARSLEPEPLPRQQQLLVAKQPALHPSPLQPRQQPVRQRPQIIHSPLQSPQPMSPMPAAPFRSAEGRRSLTTSPFGSTAPSGSYPGAVSRPLGGRKSEVPWTRQAMWQQAMSPSVGVGPPLPSGSNQWPGGVVPSPQMSARFRTPAAR</sequence>
<feature type="non-terminal residue" evidence="4">
    <location>
        <position position="733"/>
    </location>
</feature>
<keyword evidence="5" id="KW-1185">Reference proteome</keyword>
<evidence type="ECO:0000313" key="4">
    <source>
        <dbReference type="EMBL" id="CAE8604952.1"/>
    </source>
</evidence>